<dbReference type="InterPro" id="IPR000073">
    <property type="entry name" value="AB_hydrolase_1"/>
</dbReference>
<dbReference type="PANTHER" id="PTHR43798">
    <property type="entry name" value="MONOACYLGLYCEROL LIPASE"/>
    <property type="match status" value="1"/>
</dbReference>
<proteinExistence type="predicted"/>
<gene>
    <name evidence="4" type="ORF">GCM10009682_07940</name>
</gene>
<dbReference type="PROSITE" id="PS51257">
    <property type="entry name" value="PROKAR_LIPOPROTEIN"/>
    <property type="match status" value="1"/>
</dbReference>
<organism evidence="4 5">
    <name type="scientific">Luedemannella flava</name>
    <dbReference type="NCBI Taxonomy" id="349316"/>
    <lineage>
        <taxon>Bacteria</taxon>
        <taxon>Bacillati</taxon>
        <taxon>Actinomycetota</taxon>
        <taxon>Actinomycetes</taxon>
        <taxon>Micromonosporales</taxon>
        <taxon>Micromonosporaceae</taxon>
        <taxon>Luedemannella</taxon>
    </lineage>
</organism>
<dbReference type="InterPro" id="IPR050266">
    <property type="entry name" value="AB_hydrolase_sf"/>
</dbReference>
<dbReference type="SUPFAM" id="SSF53474">
    <property type="entry name" value="alpha/beta-Hydrolases"/>
    <property type="match status" value="1"/>
</dbReference>
<evidence type="ECO:0000256" key="1">
    <source>
        <dbReference type="ARBA" id="ARBA00022801"/>
    </source>
</evidence>
<dbReference type="Proteomes" id="UP001500218">
    <property type="component" value="Unassembled WGS sequence"/>
</dbReference>
<evidence type="ECO:0000313" key="4">
    <source>
        <dbReference type="EMBL" id="GAA1788244.1"/>
    </source>
</evidence>
<keyword evidence="2" id="KW-0732">Signal</keyword>
<keyword evidence="5" id="KW-1185">Reference proteome</keyword>
<keyword evidence="1" id="KW-0378">Hydrolase</keyword>
<accession>A0ABN2LHF4</accession>
<sequence length="287" mass="29257">MTVLNRTRLRRTGGAAIVCALLAGCSPGTPEAATPTPTKTFSFARNAPDPATRCLKFPADARKVVIPGTDGVELAGAEVGSGPRGLVLLHQRGGDVCGWTPYVADLVKAGLHVLAIDFRCSGLSDCPDPSGGDPFYLPLDRAADAGAAVAYLRQAGATKVAVMGASMGAATAVVAGGRFPDQVDAVVGLSVFSVSWNASGTTTTDVRTPAEAVSRVRGPILLAGGGLDTDALPPDVARMFLANAPAKERCVVVSRPESGAHGWDLLGTAPDTVQPEVLDFLAGALKT</sequence>
<feature type="domain" description="AB hydrolase-1" evidence="3">
    <location>
        <begin position="86"/>
        <end position="199"/>
    </location>
</feature>
<feature type="chain" id="PRO_5047437994" description="AB hydrolase-1 domain-containing protein" evidence="2">
    <location>
        <begin position="33"/>
        <end position="287"/>
    </location>
</feature>
<reference evidence="4 5" key="1">
    <citation type="journal article" date="2019" name="Int. J. Syst. Evol. Microbiol.">
        <title>The Global Catalogue of Microorganisms (GCM) 10K type strain sequencing project: providing services to taxonomists for standard genome sequencing and annotation.</title>
        <authorList>
            <consortium name="The Broad Institute Genomics Platform"/>
            <consortium name="The Broad Institute Genome Sequencing Center for Infectious Disease"/>
            <person name="Wu L."/>
            <person name="Ma J."/>
        </authorList>
    </citation>
    <scope>NUCLEOTIDE SEQUENCE [LARGE SCALE GENOMIC DNA]</scope>
    <source>
        <strain evidence="4 5">JCM 13250</strain>
    </source>
</reference>
<dbReference type="PANTHER" id="PTHR43798:SF31">
    <property type="entry name" value="AB HYDROLASE SUPERFAMILY PROTEIN YCLE"/>
    <property type="match status" value="1"/>
</dbReference>
<name>A0ABN2LHF4_9ACTN</name>
<dbReference type="Gene3D" id="3.40.50.1820">
    <property type="entry name" value="alpha/beta hydrolase"/>
    <property type="match status" value="1"/>
</dbReference>
<comment type="caution">
    <text evidence="4">The sequence shown here is derived from an EMBL/GenBank/DDBJ whole genome shotgun (WGS) entry which is preliminary data.</text>
</comment>
<evidence type="ECO:0000313" key="5">
    <source>
        <dbReference type="Proteomes" id="UP001500218"/>
    </source>
</evidence>
<feature type="signal peptide" evidence="2">
    <location>
        <begin position="1"/>
        <end position="32"/>
    </location>
</feature>
<dbReference type="Pfam" id="PF00561">
    <property type="entry name" value="Abhydrolase_1"/>
    <property type="match status" value="1"/>
</dbReference>
<evidence type="ECO:0000256" key="2">
    <source>
        <dbReference type="SAM" id="SignalP"/>
    </source>
</evidence>
<dbReference type="RefSeq" id="WP_344126315.1">
    <property type="nucleotide sequence ID" value="NZ_BAAALT010000014.1"/>
</dbReference>
<protein>
    <recommendedName>
        <fullName evidence="3">AB hydrolase-1 domain-containing protein</fullName>
    </recommendedName>
</protein>
<evidence type="ECO:0000259" key="3">
    <source>
        <dbReference type="Pfam" id="PF00561"/>
    </source>
</evidence>
<dbReference type="InterPro" id="IPR029058">
    <property type="entry name" value="AB_hydrolase_fold"/>
</dbReference>
<dbReference type="EMBL" id="BAAALT010000014">
    <property type="protein sequence ID" value="GAA1788244.1"/>
    <property type="molecule type" value="Genomic_DNA"/>
</dbReference>